<dbReference type="AlphaFoldDB" id="A0AAD8HNY5"/>
<dbReference type="InterPro" id="IPR001810">
    <property type="entry name" value="F-box_dom"/>
</dbReference>
<sequence length="350" mass="39154">MIIDVFTRLPVKSLGQCKCVSKPWYSLISDPYFTKMHLKKASSTNAVLISTKFNPGSLYSVDFTNNFKNNSNCDGIASKLNFNLSNKWSIVWGSCNGLILVESNRRSKFLLNPATLEFKKLPRFRSGYPSNSTYNYFGFGYDSSCDDYAVVVISNHCNFKKNACVFVYTLSTNQWKKVGFSPYDHKLHRPTSGTYVAGSLHWLANNVNDSSLIIASFSIADKEFSEVPLPKGIANLSFKVLRLGDFKGCLCLFTSVFNGGTECWLMKEYGVVESWMKLSFFLTEASWVVSLHLQEDSLVLLEGGQFVLLVSTAIEVTLQRMTILGLPDDSRFGMTSVDSLVSPNSKNVNK</sequence>
<feature type="domain" description="F-box associated beta-propeller type 3" evidence="2">
    <location>
        <begin position="76"/>
        <end position="290"/>
    </location>
</feature>
<dbReference type="PANTHER" id="PTHR31672:SF13">
    <property type="entry name" value="F-BOX PROTEIN CPR30-LIKE"/>
    <property type="match status" value="1"/>
</dbReference>
<organism evidence="3 4">
    <name type="scientific">Heracleum sosnowskyi</name>
    <dbReference type="NCBI Taxonomy" id="360622"/>
    <lineage>
        <taxon>Eukaryota</taxon>
        <taxon>Viridiplantae</taxon>
        <taxon>Streptophyta</taxon>
        <taxon>Embryophyta</taxon>
        <taxon>Tracheophyta</taxon>
        <taxon>Spermatophyta</taxon>
        <taxon>Magnoliopsida</taxon>
        <taxon>eudicotyledons</taxon>
        <taxon>Gunneridae</taxon>
        <taxon>Pentapetalae</taxon>
        <taxon>asterids</taxon>
        <taxon>campanulids</taxon>
        <taxon>Apiales</taxon>
        <taxon>Apiaceae</taxon>
        <taxon>Apioideae</taxon>
        <taxon>apioid superclade</taxon>
        <taxon>Tordylieae</taxon>
        <taxon>Tordyliinae</taxon>
        <taxon>Heracleum</taxon>
    </lineage>
</organism>
<dbReference type="PANTHER" id="PTHR31672">
    <property type="entry name" value="BNACNNG10540D PROTEIN"/>
    <property type="match status" value="1"/>
</dbReference>
<evidence type="ECO:0000259" key="1">
    <source>
        <dbReference type="Pfam" id="PF00646"/>
    </source>
</evidence>
<dbReference type="Proteomes" id="UP001237642">
    <property type="component" value="Unassembled WGS sequence"/>
</dbReference>
<protein>
    <submittedName>
        <fullName evidence="3">F-box domain-containing protein</fullName>
    </submittedName>
</protein>
<comment type="caution">
    <text evidence="3">The sequence shown here is derived from an EMBL/GenBank/DDBJ whole genome shotgun (WGS) entry which is preliminary data.</text>
</comment>
<dbReference type="Pfam" id="PF08268">
    <property type="entry name" value="FBA_3"/>
    <property type="match status" value="1"/>
</dbReference>
<dbReference type="InterPro" id="IPR050796">
    <property type="entry name" value="SCF_F-box_component"/>
</dbReference>
<reference evidence="3" key="2">
    <citation type="submission" date="2023-05" db="EMBL/GenBank/DDBJ databases">
        <authorList>
            <person name="Schelkunov M.I."/>
        </authorList>
    </citation>
    <scope>NUCLEOTIDE SEQUENCE</scope>
    <source>
        <strain evidence="3">Hsosn_3</strain>
        <tissue evidence="3">Leaf</tissue>
    </source>
</reference>
<dbReference type="InterPro" id="IPR036047">
    <property type="entry name" value="F-box-like_dom_sf"/>
</dbReference>
<dbReference type="SUPFAM" id="SSF81383">
    <property type="entry name" value="F-box domain"/>
    <property type="match status" value="1"/>
</dbReference>
<keyword evidence="4" id="KW-1185">Reference proteome</keyword>
<dbReference type="EMBL" id="JAUIZM010000008">
    <property type="protein sequence ID" value="KAK1370730.1"/>
    <property type="molecule type" value="Genomic_DNA"/>
</dbReference>
<name>A0AAD8HNY5_9APIA</name>
<evidence type="ECO:0000259" key="2">
    <source>
        <dbReference type="Pfam" id="PF08268"/>
    </source>
</evidence>
<dbReference type="Pfam" id="PF00646">
    <property type="entry name" value="F-box"/>
    <property type="match status" value="1"/>
</dbReference>
<dbReference type="InterPro" id="IPR013187">
    <property type="entry name" value="F-box-assoc_dom_typ3"/>
</dbReference>
<dbReference type="NCBIfam" id="TIGR01640">
    <property type="entry name" value="F_box_assoc_1"/>
    <property type="match status" value="1"/>
</dbReference>
<dbReference type="Gene3D" id="1.20.1280.50">
    <property type="match status" value="1"/>
</dbReference>
<dbReference type="InterPro" id="IPR017451">
    <property type="entry name" value="F-box-assoc_interact_dom"/>
</dbReference>
<accession>A0AAD8HNY5</accession>
<proteinExistence type="predicted"/>
<evidence type="ECO:0000313" key="4">
    <source>
        <dbReference type="Proteomes" id="UP001237642"/>
    </source>
</evidence>
<reference evidence="3" key="1">
    <citation type="submission" date="2023-02" db="EMBL/GenBank/DDBJ databases">
        <title>Genome of toxic invasive species Heracleum sosnowskyi carries increased number of genes despite the absence of recent whole-genome duplications.</title>
        <authorList>
            <person name="Schelkunov M."/>
            <person name="Shtratnikova V."/>
            <person name="Makarenko M."/>
            <person name="Klepikova A."/>
            <person name="Omelchenko D."/>
            <person name="Novikova G."/>
            <person name="Obukhova E."/>
            <person name="Bogdanov V."/>
            <person name="Penin A."/>
            <person name="Logacheva M."/>
        </authorList>
    </citation>
    <scope>NUCLEOTIDE SEQUENCE</scope>
    <source>
        <strain evidence="3">Hsosn_3</strain>
        <tissue evidence="3">Leaf</tissue>
    </source>
</reference>
<evidence type="ECO:0000313" key="3">
    <source>
        <dbReference type="EMBL" id="KAK1370730.1"/>
    </source>
</evidence>
<feature type="domain" description="F-box" evidence="1">
    <location>
        <begin position="2"/>
        <end position="35"/>
    </location>
</feature>
<gene>
    <name evidence="3" type="ORF">POM88_036822</name>
</gene>